<gene>
    <name evidence="1" type="primary">ORF160458</name>
</gene>
<dbReference type="AlphaFoldDB" id="A0A0B7B5R0"/>
<dbReference type="EMBL" id="HACG01040761">
    <property type="protein sequence ID" value="CEK87626.1"/>
    <property type="molecule type" value="Transcribed_RNA"/>
</dbReference>
<protein>
    <recommendedName>
        <fullName evidence="2">RNase H type-1 domain-containing protein</fullName>
    </recommendedName>
</protein>
<proteinExistence type="predicted"/>
<accession>A0A0B7B5R0</accession>
<reference evidence="1" key="1">
    <citation type="submission" date="2014-12" db="EMBL/GenBank/DDBJ databases">
        <title>Insight into the proteome of Arion vulgaris.</title>
        <authorList>
            <person name="Aradska J."/>
            <person name="Bulat T."/>
            <person name="Smidak R."/>
            <person name="Sarate P."/>
            <person name="Gangsoo J."/>
            <person name="Sialana F."/>
            <person name="Bilban M."/>
            <person name="Lubec G."/>
        </authorList>
    </citation>
    <scope>NUCLEOTIDE SEQUENCE</scope>
    <source>
        <tissue evidence="1">Skin</tissue>
    </source>
</reference>
<organism evidence="1">
    <name type="scientific">Arion vulgaris</name>
    <dbReference type="NCBI Taxonomy" id="1028688"/>
    <lineage>
        <taxon>Eukaryota</taxon>
        <taxon>Metazoa</taxon>
        <taxon>Spiralia</taxon>
        <taxon>Lophotrochozoa</taxon>
        <taxon>Mollusca</taxon>
        <taxon>Gastropoda</taxon>
        <taxon>Heterobranchia</taxon>
        <taxon>Euthyneura</taxon>
        <taxon>Panpulmonata</taxon>
        <taxon>Eupulmonata</taxon>
        <taxon>Stylommatophora</taxon>
        <taxon>Helicina</taxon>
        <taxon>Arionoidea</taxon>
        <taxon>Arionidae</taxon>
        <taxon>Arion</taxon>
    </lineage>
</organism>
<sequence length="64" mass="6976">MQLIQNMTIQTLIFVSGYSEVKGNERANALASNADIENGPSIDKSDIINALKSKAKGFTSLYRV</sequence>
<evidence type="ECO:0008006" key="2">
    <source>
        <dbReference type="Google" id="ProtNLM"/>
    </source>
</evidence>
<name>A0A0B7B5R0_9EUPU</name>
<evidence type="ECO:0000313" key="1">
    <source>
        <dbReference type="EMBL" id="CEK87626.1"/>
    </source>
</evidence>